<keyword evidence="4" id="KW-1185">Reference proteome</keyword>
<feature type="region of interest" description="Disordered" evidence="1">
    <location>
        <begin position="39"/>
        <end position="90"/>
    </location>
</feature>
<evidence type="ECO:0000313" key="4">
    <source>
        <dbReference type="Proteomes" id="UP001630127"/>
    </source>
</evidence>
<protein>
    <submittedName>
        <fullName evidence="2">Uncharacterized protein</fullName>
    </submittedName>
</protein>
<sequence>MQSLLPQSKKRNIVKAYTNEEMFNFSFNAADEEMALTAAETGTPHIEGTVNTSSETTGESSTENIKGQPCPNNGSTRSPFKKNQDKLTFS</sequence>
<evidence type="ECO:0000313" key="2">
    <source>
        <dbReference type="EMBL" id="KAL3509777.1"/>
    </source>
</evidence>
<gene>
    <name evidence="2" type="ORF">ACH5RR_029178</name>
    <name evidence="3" type="ORF">ACH5RR_029180</name>
</gene>
<feature type="compositionally biased region" description="Low complexity" evidence="1">
    <location>
        <begin position="47"/>
        <end position="64"/>
    </location>
</feature>
<accession>A0ABD2YVC3</accession>
<evidence type="ECO:0000256" key="1">
    <source>
        <dbReference type="SAM" id="MobiDB-lite"/>
    </source>
</evidence>
<dbReference type="EMBL" id="JBJUIK010000012">
    <property type="protein sequence ID" value="KAL3509777.1"/>
    <property type="molecule type" value="Genomic_DNA"/>
</dbReference>
<name>A0ABD2YVC3_9GENT</name>
<dbReference type="EMBL" id="JBJUIK010000012">
    <property type="protein sequence ID" value="KAL3509779.1"/>
    <property type="molecule type" value="Genomic_DNA"/>
</dbReference>
<dbReference type="AlphaFoldDB" id="A0ABD2YVC3"/>
<organism evidence="2 4">
    <name type="scientific">Cinchona calisaya</name>
    <dbReference type="NCBI Taxonomy" id="153742"/>
    <lineage>
        <taxon>Eukaryota</taxon>
        <taxon>Viridiplantae</taxon>
        <taxon>Streptophyta</taxon>
        <taxon>Embryophyta</taxon>
        <taxon>Tracheophyta</taxon>
        <taxon>Spermatophyta</taxon>
        <taxon>Magnoliopsida</taxon>
        <taxon>eudicotyledons</taxon>
        <taxon>Gunneridae</taxon>
        <taxon>Pentapetalae</taxon>
        <taxon>asterids</taxon>
        <taxon>lamiids</taxon>
        <taxon>Gentianales</taxon>
        <taxon>Rubiaceae</taxon>
        <taxon>Cinchonoideae</taxon>
        <taxon>Cinchoneae</taxon>
        <taxon>Cinchona</taxon>
    </lineage>
</organism>
<reference evidence="2 4" key="1">
    <citation type="submission" date="2024-11" db="EMBL/GenBank/DDBJ databases">
        <title>A near-complete genome assembly of Cinchona calisaya.</title>
        <authorList>
            <person name="Lian D.C."/>
            <person name="Zhao X.W."/>
            <person name="Wei L."/>
        </authorList>
    </citation>
    <scope>NUCLEOTIDE SEQUENCE [LARGE SCALE GENOMIC DNA]</scope>
    <source>
        <tissue evidence="2">Nenye</tissue>
    </source>
</reference>
<evidence type="ECO:0000313" key="3">
    <source>
        <dbReference type="EMBL" id="KAL3509779.1"/>
    </source>
</evidence>
<proteinExistence type="predicted"/>
<dbReference type="Proteomes" id="UP001630127">
    <property type="component" value="Unassembled WGS sequence"/>
</dbReference>
<comment type="caution">
    <text evidence="2">The sequence shown here is derived from an EMBL/GenBank/DDBJ whole genome shotgun (WGS) entry which is preliminary data.</text>
</comment>